<evidence type="ECO:0000313" key="6">
    <source>
        <dbReference type="EMBL" id="QHQ39672.1"/>
    </source>
</evidence>
<dbReference type="InterPro" id="IPR002018">
    <property type="entry name" value="CarbesteraseB"/>
</dbReference>
<dbReference type="EMBL" id="JACHHR010000003">
    <property type="protein sequence ID" value="MBB5211991.1"/>
    <property type="molecule type" value="Genomic_DNA"/>
</dbReference>
<dbReference type="EMBL" id="CP047491">
    <property type="protein sequence ID" value="QHQ39672.1"/>
    <property type="molecule type" value="Genomic_DNA"/>
</dbReference>
<evidence type="ECO:0000256" key="2">
    <source>
        <dbReference type="ARBA" id="ARBA00022801"/>
    </source>
</evidence>
<evidence type="ECO:0000256" key="1">
    <source>
        <dbReference type="ARBA" id="ARBA00005964"/>
    </source>
</evidence>
<accession>A0A6P1TFV9</accession>
<dbReference type="InterPro" id="IPR019826">
    <property type="entry name" value="Carboxylesterase_B_AS"/>
</dbReference>
<dbReference type="InterPro" id="IPR019819">
    <property type="entry name" value="Carboxylesterase_B_CS"/>
</dbReference>
<evidence type="ECO:0000313" key="8">
    <source>
        <dbReference type="Proteomes" id="UP000563601"/>
    </source>
</evidence>
<sequence>MSAKFRGLICQCVITSIFGLFCADLVAEPERPVVAVVQGKLRGVVDRGLRVFKGIPYAAPPVGERRWKAPGAPVTWPGVRDAAVFGPGCMQPSLPKDYFYADEPPSKSEDCLTLNIWAPPSSHRAPVIVWIHGGGLGIGSSASPLYDGGNFARRGVVFVSLNYRLGALGWLAHPALSAESGDGISGNYGLLDQIQALEWVRDNVAAFGGDPGNVTIMGESAGALSVSYLLTSPLARGLFHRAIAQSPNARAFPELQQSVYGMPSAEQIGAGIARAAGAADLEALRALDVDALQRAATGQHFRPQGTVDGRVLPAQIIDIFDARRQAQVPLLAGFNSGEVKTQLLLLPKPPSSADVYTAEIRKRYGDLAPAFLRLYPASDIRGSMLAALRDAVYGWATERMVRLQAAAGQPAYLYLFDHCDAETAARDLCAFHASDLPYVFGQIGPGASLPANWPRPEGAADRALSEAMLDYWVSFARSGVPGGQGLPEWRPYSKGQSYMHFAERPVASSDPVSGMFEMQEELVQRRRRAGEQWFFKVGIAAPQVPPAQSPVSLSGQ</sequence>
<dbReference type="Pfam" id="PF00135">
    <property type="entry name" value="COesterase"/>
    <property type="match status" value="1"/>
</dbReference>
<evidence type="ECO:0000256" key="3">
    <source>
        <dbReference type="RuleBase" id="RU361235"/>
    </source>
</evidence>
<keyword evidence="7" id="KW-1185">Reference proteome</keyword>
<dbReference type="SUPFAM" id="SSF53474">
    <property type="entry name" value="alpha/beta-Hydrolases"/>
    <property type="match status" value="1"/>
</dbReference>
<dbReference type="AlphaFoldDB" id="A0A6P1TFV9"/>
<keyword evidence="2 3" id="KW-0378">Hydrolase</keyword>
<dbReference type="RefSeq" id="WP_161858989.1">
    <property type="nucleotide sequence ID" value="NZ_CP047491.1"/>
</dbReference>
<dbReference type="Proteomes" id="UP000563601">
    <property type="component" value="Unassembled WGS sequence"/>
</dbReference>
<evidence type="ECO:0000313" key="7">
    <source>
        <dbReference type="Proteomes" id="UP000464675"/>
    </source>
</evidence>
<evidence type="ECO:0000313" key="5">
    <source>
        <dbReference type="EMBL" id="MBB5211991.1"/>
    </source>
</evidence>
<dbReference type="PROSITE" id="PS00122">
    <property type="entry name" value="CARBOXYLESTERASE_B_1"/>
    <property type="match status" value="1"/>
</dbReference>
<dbReference type="Gene3D" id="3.40.50.1820">
    <property type="entry name" value="alpha/beta hydrolase"/>
    <property type="match status" value="1"/>
</dbReference>
<dbReference type="PANTHER" id="PTHR11559">
    <property type="entry name" value="CARBOXYLESTERASE"/>
    <property type="match status" value="1"/>
</dbReference>
<dbReference type="EC" id="3.1.1.-" evidence="3"/>
<dbReference type="OrthoDB" id="9775851at2"/>
<reference evidence="5 8" key="2">
    <citation type="submission" date="2020-08" db="EMBL/GenBank/DDBJ databases">
        <title>Genomic Encyclopedia of Type Strains, Phase IV (KMG-IV): sequencing the most valuable type-strain genomes for metagenomic binning, comparative biology and taxonomic classification.</title>
        <authorList>
            <person name="Goeker M."/>
        </authorList>
    </citation>
    <scope>NUCLEOTIDE SEQUENCE [LARGE SCALE GENOMIC DNA]</scope>
    <source>
        <strain evidence="5 8">DSM 11525</strain>
    </source>
</reference>
<evidence type="ECO:0000259" key="4">
    <source>
        <dbReference type="Pfam" id="PF00135"/>
    </source>
</evidence>
<reference evidence="6 7" key="1">
    <citation type="submission" date="2020-01" db="EMBL/GenBank/DDBJ databases">
        <title>The possibility of degradation of plastic by Microbulbifer hydrolyticus IRE-31.</title>
        <authorList>
            <person name="Liu L."/>
        </authorList>
    </citation>
    <scope>NUCLEOTIDE SEQUENCE [LARGE SCALE GENOMIC DNA]</scope>
    <source>
        <strain evidence="6 7">IRE-31</strain>
    </source>
</reference>
<comment type="similarity">
    <text evidence="1 3">Belongs to the type-B carboxylesterase/lipase family.</text>
</comment>
<dbReference type="GO" id="GO:0016787">
    <property type="term" value="F:hydrolase activity"/>
    <property type="evidence" value="ECO:0007669"/>
    <property type="project" value="UniProtKB-KW"/>
</dbReference>
<gene>
    <name evidence="6" type="ORF">GTQ55_12205</name>
    <name evidence="5" type="ORF">HNQ53_002216</name>
</gene>
<dbReference type="Proteomes" id="UP000464675">
    <property type="component" value="Chromosome"/>
</dbReference>
<proteinExistence type="inferred from homology"/>
<feature type="domain" description="Carboxylesterase type B" evidence="4">
    <location>
        <begin position="31"/>
        <end position="506"/>
    </location>
</feature>
<dbReference type="InterPro" id="IPR029058">
    <property type="entry name" value="AB_hydrolase_fold"/>
</dbReference>
<dbReference type="InterPro" id="IPR050309">
    <property type="entry name" value="Type-B_Carboxylest/Lipase"/>
</dbReference>
<dbReference type="PROSITE" id="PS00941">
    <property type="entry name" value="CARBOXYLESTERASE_B_2"/>
    <property type="match status" value="1"/>
</dbReference>
<protein>
    <recommendedName>
        <fullName evidence="3">Carboxylic ester hydrolase</fullName>
        <ecNumber evidence="3">3.1.1.-</ecNumber>
    </recommendedName>
</protein>
<organism evidence="5 8">
    <name type="scientific">Microbulbifer hydrolyticus</name>
    <dbReference type="NCBI Taxonomy" id="48074"/>
    <lineage>
        <taxon>Bacteria</taxon>
        <taxon>Pseudomonadati</taxon>
        <taxon>Pseudomonadota</taxon>
        <taxon>Gammaproteobacteria</taxon>
        <taxon>Cellvibrionales</taxon>
        <taxon>Microbulbiferaceae</taxon>
        <taxon>Microbulbifer</taxon>
    </lineage>
</organism>
<name>A0A6P1TFV9_9GAMM</name>